<dbReference type="InParanoid" id="A0A0P8XWI1"/>
<dbReference type="Gene3D" id="3.90.230.10">
    <property type="entry name" value="Creatinase/methionine aminopeptidase superfamily"/>
    <property type="match status" value="1"/>
</dbReference>
<evidence type="ECO:0000256" key="3">
    <source>
        <dbReference type="ARBA" id="ARBA00022723"/>
    </source>
</evidence>
<keyword evidence="8" id="KW-1185">Reference proteome</keyword>
<dbReference type="SMR" id="A0A0P8XWI1"/>
<dbReference type="Gene3D" id="3.40.350.10">
    <property type="entry name" value="Creatinase/prolidase N-terminal domain"/>
    <property type="match status" value="1"/>
</dbReference>
<keyword evidence="4" id="KW-0378">Hydrolase</keyword>
<dbReference type="InterPro" id="IPR052433">
    <property type="entry name" value="X-Pro_dipept-like"/>
</dbReference>
<dbReference type="SUPFAM" id="SSF55920">
    <property type="entry name" value="Creatinase/aminopeptidase"/>
    <property type="match status" value="1"/>
</dbReference>
<protein>
    <recommendedName>
        <fullName evidence="6">Aminopeptidase P N-terminal domain-containing protein</fullName>
    </recommendedName>
</protein>
<dbReference type="Pfam" id="PF00557">
    <property type="entry name" value="Peptidase_M24"/>
    <property type="match status" value="1"/>
</dbReference>
<evidence type="ECO:0000256" key="4">
    <source>
        <dbReference type="ARBA" id="ARBA00022801"/>
    </source>
</evidence>
<accession>A0A0P8XWI1</accession>
<dbReference type="PANTHER" id="PTHR43226">
    <property type="entry name" value="XAA-PRO AMINOPEPTIDASE 3"/>
    <property type="match status" value="1"/>
</dbReference>
<dbReference type="Proteomes" id="UP000007801">
    <property type="component" value="Unassembled WGS sequence"/>
</dbReference>
<proteinExistence type="inferred from homology"/>
<dbReference type="PANTHER" id="PTHR43226:SF4">
    <property type="entry name" value="XAA-PRO AMINOPEPTIDASE 3"/>
    <property type="match status" value="1"/>
</dbReference>
<dbReference type="GO" id="GO:0030145">
    <property type="term" value="F:manganese ion binding"/>
    <property type="evidence" value="ECO:0007669"/>
    <property type="project" value="InterPro"/>
</dbReference>
<dbReference type="InterPro" id="IPR000994">
    <property type="entry name" value="Pept_M24"/>
</dbReference>
<dbReference type="OrthoDB" id="4215474at2759"/>
<sequence length="521" mass="58524">MLRYIRNLKSSAWRDIPKSCCSYLARSDRSDVQLTLPTVVPSEFASRICPLAVPALIEKLSHRVPCGPMLSPTNLLCNKPQPKTVPIPEEINLHRAVVLEDLNTYIKAKSAFKAPYRKQQVFAHVLVVAGAESTKGCPFYQSSEFQYLCDCSRPQSALVLYRSRKKKTWAILFIFEEVDSQVAAVLTGMHHVDEVLPLTRLKERLAMLLKDSPKLWHTLERSNAVSRLVNEVAEISQTPVNNPRYIMEHTRSVKTARELGAIRQANTIAAESMAAVIARQMSQRHHHKLQPQDLITIFDFKCRRHYGHPDKSFKAKVMGGYSDTALWHMEAGCQYEGYQGGLARTWPGSGRFTPPQKLLYDALLDMHRDLCELIQCGDAGGPVRTPLDIHAAYLILLARYLEELHVLPKTLRSPKETVKAAANYNCSPVAVCHVGLDPCETSHQLLKCPLVPGNVISLNLSISIPDNCFQAYPEFRGVFCQLGNTLHIGENCKVEVLTVQCPVKYKFSSSENLNVKELKII</sequence>
<dbReference type="STRING" id="7217.A0A0P8XWI1"/>
<comment type="similarity">
    <text evidence="2">Belongs to the peptidase M24B family.</text>
</comment>
<feature type="domain" description="Aminopeptidase P N-terminal" evidence="6">
    <location>
        <begin position="111"/>
        <end position="226"/>
    </location>
</feature>
<evidence type="ECO:0000256" key="1">
    <source>
        <dbReference type="ARBA" id="ARBA00001936"/>
    </source>
</evidence>
<evidence type="ECO:0000256" key="2">
    <source>
        <dbReference type="ARBA" id="ARBA00008766"/>
    </source>
</evidence>
<gene>
    <name evidence="7" type="primary">Dana\GF26575</name>
    <name evidence="7" type="ORF">GF26575</name>
</gene>
<dbReference type="InterPro" id="IPR007865">
    <property type="entry name" value="Aminopep_P_N"/>
</dbReference>
<evidence type="ECO:0000259" key="6">
    <source>
        <dbReference type="SMART" id="SM01011"/>
    </source>
</evidence>
<organism evidence="7 8">
    <name type="scientific">Drosophila ananassae</name>
    <name type="common">Fruit fly</name>
    <dbReference type="NCBI Taxonomy" id="7217"/>
    <lineage>
        <taxon>Eukaryota</taxon>
        <taxon>Metazoa</taxon>
        <taxon>Ecdysozoa</taxon>
        <taxon>Arthropoda</taxon>
        <taxon>Hexapoda</taxon>
        <taxon>Insecta</taxon>
        <taxon>Pterygota</taxon>
        <taxon>Neoptera</taxon>
        <taxon>Endopterygota</taxon>
        <taxon>Diptera</taxon>
        <taxon>Brachycera</taxon>
        <taxon>Muscomorpha</taxon>
        <taxon>Ephydroidea</taxon>
        <taxon>Drosophilidae</taxon>
        <taxon>Drosophila</taxon>
        <taxon>Sophophora</taxon>
    </lineage>
</organism>
<dbReference type="SMART" id="SM01011">
    <property type="entry name" value="AMP_N"/>
    <property type="match status" value="1"/>
</dbReference>
<dbReference type="GO" id="GO:0070006">
    <property type="term" value="F:metalloaminopeptidase activity"/>
    <property type="evidence" value="ECO:0007669"/>
    <property type="project" value="InterPro"/>
</dbReference>
<dbReference type="KEGG" id="dan:26513984"/>
<dbReference type="SUPFAM" id="SSF53092">
    <property type="entry name" value="Creatinase/prolidase N-terminal domain"/>
    <property type="match status" value="1"/>
</dbReference>
<evidence type="ECO:0000313" key="8">
    <source>
        <dbReference type="Proteomes" id="UP000007801"/>
    </source>
</evidence>
<dbReference type="GO" id="GO:0005739">
    <property type="term" value="C:mitochondrion"/>
    <property type="evidence" value="ECO:0007669"/>
    <property type="project" value="TreeGrafter"/>
</dbReference>
<dbReference type="AlphaFoldDB" id="A0A0P8XWI1"/>
<dbReference type="FunCoup" id="A0A0P8XWI1">
    <property type="interactions" value="1"/>
</dbReference>
<evidence type="ECO:0000256" key="5">
    <source>
        <dbReference type="ARBA" id="ARBA00023211"/>
    </source>
</evidence>
<evidence type="ECO:0000313" key="7">
    <source>
        <dbReference type="EMBL" id="KPU79080.1"/>
    </source>
</evidence>
<comment type="cofactor">
    <cofactor evidence="1">
        <name>Mn(2+)</name>
        <dbReference type="ChEBI" id="CHEBI:29035"/>
    </cofactor>
</comment>
<dbReference type="EMBL" id="CH902618">
    <property type="protein sequence ID" value="KPU79080.1"/>
    <property type="molecule type" value="Genomic_DNA"/>
</dbReference>
<keyword evidence="5" id="KW-0464">Manganese</keyword>
<reference evidence="7 8" key="1">
    <citation type="journal article" date="2007" name="Nature">
        <title>Evolution of genes and genomes on the Drosophila phylogeny.</title>
        <authorList>
            <consortium name="Drosophila 12 Genomes Consortium"/>
            <person name="Clark A.G."/>
            <person name="Eisen M.B."/>
            <person name="Smith D.R."/>
            <person name="Bergman C.M."/>
            <person name="Oliver B."/>
            <person name="Markow T.A."/>
            <person name="Kaufman T.C."/>
            <person name="Kellis M."/>
            <person name="Gelbart W."/>
            <person name="Iyer V.N."/>
            <person name="Pollard D.A."/>
            <person name="Sackton T.B."/>
            <person name="Larracuente A.M."/>
            <person name="Singh N.D."/>
            <person name="Abad J.P."/>
            <person name="Abt D.N."/>
            <person name="Adryan B."/>
            <person name="Aguade M."/>
            <person name="Akashi H."/>
            <person name="Anderson W.W."/>
            <person name="Aquadro C.F."/>
            <person name="Ardell D.H."/>
            <person name="Arguello R."/>
            <person name="Artieri C.G."/>
            <person name="Barbash D.A."/>
            <person name="Barker D."/>
            <person name="Barsanti P."/>
            <person name="Batterham P."/>
            <person name="Batzoglou S."/>
            <person name="Begun D."/>
            <person name="Bhutkar A."/>
            <person name="Blanco E."/>
            <person name="Bosak S.A."/>
            <person name="Bradley R.K."/>
            <person name="Brand A.D."/>
            <person name="Brent M.R."/>
            <person name="Brooks A.N."/>
            <person name="Brown R.H."/>
            <person name="Butlin R.K."/>
            <person name="Caggese C."/>
            <person name="Calvi B.R."/>
            <person name="Bernardo de Carvalho A."/>
            <person name="Caspi A."/>
            <person name="Castrezana S."/>
            <person name="Celniker S.E."/>
            <person name="Chang J.L."/>
            <person name="Chapple C."/>
            <person name="Chatterji S."/>
            <person name="Chinwalla A."/>
            <person name="Civetta A."/>
            <person name="Clifton S.W."/>
            <person name="Comeron J.M."/>
            <person name="Costello J.C."/>
            <person name="Coyne J.A."/>
            <person name="Daub J."/>
            <person name="David R.G."/>
            <person name="Delcher A.L."/>
            <person name="Delehaunty K."/>
            <person name="Do C.B."/>
            <person name="Ebling H."/>
            <person name="Edwards K."/>
            <person name="Eickbush T."/>
            <person name="Evans J.D."/>
            <person name="Filipski A."/>
            <person name="Findeiss S."/>
            <person name="Freyhult E."/>
            <person name="Fulton L."/>
            <person name="Fulton R."/>
            <person name="Garcia A.C."/>
            <person name="Gardiner A."/>
            <person name="Garfield D.A."/>
            <person name="Garvin B.E."/>
            <person name="Gibson G."/>
            <person name="Gilbert D."/>
            <person name="Gnerre S."/>
            <person name="Godfrey J."/>
            <person name="Good R."/>
            <person name="Gotea V."/>
            <person name="Gravely B."/>
            <person name="Greenberg A.J."/>
            <person name="Griffiths-Jones S."/>
            <person name="Gross S."/>
            <person name="Guigo R."/>
            <person name="Gustafson E.A."/>
            <person name="Haerty W."/>
            <person name="Hahn M.W."/>
            <person name="Halligan D.L."/>
            <person name="Halpern A.L."/>
            <person name="Halter G.M."/>
            <person name="Han M.V."/>
            <person name="Heger A."/>
            <person name="Hillier L."/>
            <person name="Hinrichs A.S."/>
            <person name="Holmes I."/>
            <person name="Hoskins R.A."/>
            <person name="Hubisz M.J."/>
            <person name="Hultmark D."/>
            <person name="Huntley M.A."/>
            <person name="Jaffe D.B."/>
            <person name="Jagadeeshan S."/>
            <person name="Jeck W.R."/>
            <person name="Johnson J."/>
            <person name="Jones C.D."/>
            <person name="Jordan W.C."/>
            <person name="Karpen G.H."/>
            <person name="Kataoka E."/>
            <person name="Keightley P.D."/>
            <person name="Kheradpour P."/>
            <person name="Kirkness E.F."/>
            <person name="Koerich L.B."/>
            <person name="Kristiansen K."/>
            <person name="Kudrna D."/>
            <person name="Kulathinal R.J."/>
            <person name="Kumar S."/>
            <person name="Kwok R."/>
            <person name="Lander E."/>
            <person name="Langley C.H."/>
            <person name="Lapoint R."/>
            <person name="Lazzaro B.P."/>
            <person name="Lee S.J."/>
            <person name="Levesque L."/>
            <person name="Li R."/>
            <person name="Lin C.F."/>
            <person name="Lin M.F."/>
            <person name="Lindblad-Toh K."/>
            <person name="Llopart A."/>
            <person name="Long M."/>
            <person name="Low L."/>
            <person name="Lozovsky E."/>
            <person name="Lu J."/>
            <person name="Luo M."/>
            <person name="Machado C.A."/>
            <person name="Makalowski W."/>
            <person name="Marzo M."/>
            <person name="Matsuda M."/>
            <person name="Matzkin L."/>
            <person name="McAllister B."/>
            <person name="McBride C.S."/>
            <person name="McKernan B."/>
            <person name="McKernan K."/>
            <person name="Mendez-Lago M."/>
            <person name="Minx P."/>
            <person name="Mollenhauer M.U."/>
            <person name="Montooth K."/>
            <person name="Mount S.M."/>
            <person name="Mu X."/>
            <person name="Myers E."/>
            <person name="Negre B."/>
            <person name="Newfeld S."/>
            <person name="Nielsen R."/>
            <person name="Noor M.A."/>
            <person name="O'Grady P."/>
            <person name="Pachter L."/>
            <person name="Papaceit M."/>
            <person name="Parisi M.J."/>
            <person name="Parisi M."/>
            <person name="Parts L."/>
            <person name="Pedersen J.S."/>
            <person name="Pesole G."/>
            <person name="Phillippy A.M."/>
            <person name="Ponting C.P."/>
            <person name="Pop M."/>
            <person name="Porcelli D."/>
            <person name="Powell J.R."/>
            <person name="Prohaska S."/>
            <person name="Pruitt K."/>
            <person name="Puig M."/>
            <person name="Quesneville H."/>
            <person name="Ram K.R."/>
            <person name="Rand D."/>
            <person name="Rasmussen M.D."/>
            <person name="Reed L.K."/>
            <person name="Reenan R."/>
            <person name="Reily A."/>
            <person name="Remington K.A."/>
            <person name="Rieger T.T."/>
            <person name="Ritchie M.G."/>
            <person name="Robin C."/>
            <person name="Rogers Y.H."/>
            <person name="Rohde C."/>
            <person name="Rozas J."/>
            <person name="Rubenfield M.J."/>
            <person name="Ruiz A."/>
            <person name="Russo S."/>
            <person name="Salzberg S.L."/>
            <person name="Sanchez-Gracia A."/>
            <person name="Saranga D.J."/>
            <person name="Sato H."/>
            <person name="Schaeffer S.W."/>
            <person name="Schatz M.C."/>
            <person name="Schlenke T."/>
            <person name="Schwartz R."/>
            <person name="Segarra C."/>
            <person name="Singh R.S."/>
            <person name="Sirot L."/>
            <person name="Sirota M."/>
            <person name="Sisneros N.B."/>
            <person name="Smith C.D."/>
            <person name="Smith T.F."/>
            <person name="Spieth J."/>
            <person name="Stage D.E."/>
            <person name="Stark A."/>
            <person name="Stephan W."/>
            <person name="Strausberg R.L."/>
            <person name="Strempel S."/>
            <person name="Sturgill D."/>
            <person name="Sutton G."/>
            <person name="Sutton G.G."/>
            <person name="Tao W."/>
            <person name="Teichmann S."/>
            <person name="Tobari Y.N."/>
            <person name="Tomimura Y."/>
            <person name="Tsolas J.M."/>
            <person name="Valente V.L."/>
            <person name="Venter E."/>
            <person name="Venter J.C."/>
            <person name="Vicario S."/>
            <person name="Vieira F.G."/>
            <person name="Vilella A.J."/>
            <person name="Villasante A."/>
            <person name="Walenz B."/>
            <person name="Wang J."/>
            <person name="Wasserman M."/>
            <person name="Watts T."/>
            <person name="Wilson D."/>
            <person name="Wilson R.K."/>
            <person name="Wing R.A."/>
            <person name="Wolfner M.F."/>
            <person name="Wong A."/>
            <person name="Wong G.K."/>
            <person name="Wu C.I."/>
            <person name="Wu G."/>
            <person name="Yamamoto D."/>
            <person name="Yang H.P."/>
            <person name="Yang S.P."/>
            <person name="Yorke J.A."/>
            <person name="Yoshida K."/>
            <person name="Zdobnov E."/>
            <person name="Zhang P."/>
            <person name="Zhang Y."/>
            <person name="Zimin A.V."/>
            <person name="Baldwin J."/>
            <person name="Abdouelleil A."/>
            <person name="Abdulkadir J."/>
            <person name="Abebe A."/>
            <person name="Abera B."/>
            <person name="Abreu J."/>
            <person name="Acer S.C."/>
            <person name="Aftuck L."/>
            <person name="Alexander A."/>
            <person name="An P."/>
            <person name="Anderson E."/>
            <person name="Anderson S."/>
            <person name="Arachi H."/>
            <person name="Azer M."/>
            <person name="Bachantsang P."/>
            <person name="Barry A."/>
            <person name="Bayul T."/>
            <person name="Berlin A."/>
            <person name="Bessette D."/>
            <person name="Bloom T."/>
            <person name="Blye J."/>
            <person name="Boguslavskiy L."/>
            <person name="Bonnet C."/>
            <person name="Boukhgalter B."/>
            <person name="Bourzgui I."/>
            <person name="Brown A."/>
            <person name="Cahill P."/>
            <person name="Channer S."/>
            <person name="Cheshatsang Y."/>
            <person name="Chuda L."/>
            <person name="Citroen M."/>
            <person name="Collymore A."/>
            <person name="Cooke P."/>
            <person name="Costello M."/>
            <person name="D'Aco K."/>
            <person name="Daza R."/>
            <person name="De Haan G."/>
            <person name="DeGray S."/>
            <person name="DeMaso C."/>
            <person name="Dhargay N."/>
            <person name="Dooley K."/>
            <person name="Dooley E."/>
            <person name="Doricent M."/>
            <person name="Dorje P."/>
            <person name="Dorjee K."/>
            <person name="Dupes A."/>
            <person name="Elong R."/>
            <person name="Falk J."/>
            <person name="Farina A."/>
            <person name="Faro S."/>
            <person name="Ferguson D."/>
            <person name="Fisher S."/>
            <person name="Foley C.D."/>
            <person name="Franke A."/>
            <person name="Friedrich D."/>
            <person name="Gadbois L."/>
            <person name="Gearin G."/>
            <person name="Gearin C.R."/>
            <person name="Giannoukos G."/>
            <person name="Goode T."/>
            <person name="Graham J."/>
            <person name="Grandbois E."/>
            <person name="Grewal S."/>
            <person name="Gyaltsen K."/>
            <person name="Hafez N."/>
            <person name="Hagos B."/>
            <person name="Hall J."/>
            <person name="Henson C."/>
            <person name="Hollinger A."/>
            <person name="Honan T."/>
            <person name="Huard M.D."/>
            <person name="Hughes L."/>
            <person name="Hurhula B."/>
            <person name="Husby M.E."/>
            <person name="Kamat A."/>
            <person name="Kanga B."/>
            <person name="Kashin S."/>
            <person name="Khazanovich D."/>
            <person name="Kisner P."/>
            <person name="Lance K."/>
            <person name="Lara M."/>
            <person name="Lee W."/>
            <person name="Lennon N."/>
            <person name="Letendre F."/>
            <person name="LeVine R."/>
            <person name="Lipovsky A."/>
            <person name="Liu X."/>
            <person name="Liu J."/>
            <person name="Liu S."/>
            <person name="Lokyitsang T."/>
            <person name="Lokyitsang Y."/>
            <person name="Lubonja R."/>
            <person name="Lui A."/>
            <person name="MacDonald P."/>
            <person name="Magnisalis V."/>
            <person name="Maru K."/>
            <person name="Matthews C."/>
            <person name="McCusker W."/>
            <person name="McDonough S."/>
            <person name="Mehta T."/>
            <person name="Meldrim J."/>
            <person name="Meneus L."/>
            <person name="Mihai O."/>
            <person name="Mihalev A."/>
            <person name="Mihova T."/>
            <person name="Mittelman R."/>
            <person name="Mlenga V."/>
            <person name="Montmayeur A."/>
            <person name="Mulrain L."/>
            <person name="Navidi A."/>
            <person name="Naylor J."/>
            <person name="Negash T."/>
            <person name="Nguyen T."/>
            <person name="Nguyen N."/>
            <person name="Nicol R."/>
            <person name="Norbu C."/>
            <person name="Norbu N."/>
            <person name="Novod N."/>
            <person name="O'Neill B."/>
            <person name="Osman S."/>
            <person name="Markiewicz E."/>
            <person name="Oyono O.L."/>
            <person name="Patti C."/>
            <person name="Phunkhang P."/>
            <person name="Pierre F."/>
            <person name="Priest M."/>
            <person name="Raghuraman S."/>
            <person name="Rege F."/>
            <person name="Reyes R."/>
            <person name="Rise C."/>
            <person name="Rogov P."/>
            <person name="Ross K."/>
            <person name="Ryan E."/>
            <person name="Settipalli S."/>
            <person name="Shea T."/>
            <person name="Sherpa N."/>
            <person name="Shi L."/>
            <person name="Shih D."/>
            <person name="Sparrow T."/>
            <person name="Spaulding J."/>
            <person name="Stalker J."/>
            <person name="Stange-Thomann N."/>
            <person name="Stavropoulos S."/>
            <person name="Stone C."/>
            <person name="Strader C."/>
            <person name="Tesfaye S."/>
            <person name="Thomson T."/>
            <person name="Thoulutsang Y."/>
            <person name="Thoulutsang D."/>
            <person name="Topham K."/>
            <person name="Topping I."/>
            <person name="Tsamla T."/>
            <person name="Vassiliev H."/>
            <person name="Vo A."/>
            <person name="Wangchuk T."/>
            <person name="Wangdi T."/>
            <person name="Weiand M."/>
            <person name="Wilkinson J."/>
            <person name="Wilson A."/>
            <person name="Yadav S."/>
            <person name="Young G."/>
            <person name="Yu Q."/>
            <person name="Zembek L."/>
            <person name="Zhong D."/>
            <person name="Zimmer A."/>
            <person name="Zwirko Z."/>
            <person name="Jaffe D.B."/>
            <person name="Alvarez P."/>
            <person name="Brockman W."/>
            <person name="Butler J."/>
            <person name="Chin C."/>
            <person name="Gnerre S."/>
            <person name="Grabherr M."/>
            <person name="Kleber M."/>
            <person name="Mauceli E."/>
            <person name="MacCallum I."/>
        </authorList>
    </citation>
    <scope>NUCLEOTIDE SEQUENCE [LARGE SCALE GENOMIC DNA]</scope>
    <source>
        <strain evidence="8">Tucson 14024-0371.13</strain>
    </source>
</reference>
<dbReference type="InterPro" id="IPR036005">
    <property type="entry name" value="Creatinase/aminopeptidase-like"/>
</dbReference>
<dbReference type="InterPro" id="IPR029149">
    <property type="entry name" value="Creatin/AminoP/Spt16_N"/>
</dbReference>
<name>A0A0P8XWI1_DROAN</name>
<keyword evidence="3" id="KW-0479">Metal-binding</keyword>
<dbReference type="GeneID" id="26513984"/>